<dbReference type="RefSeq" id="WP_222872359.1">
    <property type="nucleotide sequence ID" value="NZ_CP039704.1"/>
</dbReference>
<organism evidence="1 2">
    <name type="scientific">Hankyongella ginsenosidimutans</name>
    <dbReference type="NCBI Taxonomy" id="1763828"/>
    <lineage>
        <taxon>Bacteria</taxon>
        <taxon>Pseudomonadati</taxon>
        <taxon>Pseudomonadota</taxon>
        <taxon>Alphaproteobacteria</taxon>
        <taxon>Sphingomonadales</taxon>
        <taxon>Sphingomonadaceae</taxon>
        <taxon>Hankyongella</taxon>
    </lineage>
</organism>
<reference evidence="2" key="1">
    <citation type="submission" date="2019-04" db="EMBL/GenBank/DDBJ databases">
        <title>Complete genome sequence of Sphingomonas sp. W1-2-3.</title>
        <authorList>
            <person name="Im W.T."/>
        </authorList>
    </citation>
    <scope>NUCLEOTIDE SEQUENCE [LARGE SCALE GENOMIC DNA]</scope>
    <source>
        <strain evidence="2">W1-2-3</strain>
    </source>
</reference>
<dbReference type="EMBL" id="CP039704">
    <property type="protein sequence ID" value="QCI79556.1"/>
    <property type="molecule type" value="Genomic_DNA"/>
</dbReference>
<evidence type="ECO:0000313" key="2">
    <source>
        <dbReference type="Proteomes" id="UP000298714"/>
    </source>
</evidence>
<name>A0A4D7CBG4_9SPHN</name>
<accession>A0A4D7CBG4</accession>
<protein>
    <submittedName>
        <fullName evidence="1">Uncharacterized protein</fullName>
    </submittedName>
</protein>
<dbReference type="AlphaFoldDB" id="A0A4D7CBG4"/>
<sequence length="77" mass="8797">MTSFFQEHHGLPRKFADVLMQLGFKLNDPRNLVGLPTSTMVARDPTVNTSRHTGNHSKVYFKNIEDVLESKSIILNR</sequence>
<dbReference type="Proteomes" id="UP000298714">
    <property type="component" value="Chromosome"/>
</dbReference>
<keyword evidence="2" id="KW-1185">Reference proteome</keyword>
<proteinExistence type="predicted"/>
<dbReference type="InterPro" id="IPR032871">
    <property type="entry name" value="AHH_dom_containing"/>
</dbReference>
<dbReference type="KEGG" id="hgn:E6W36_08445"/>
<dbReference type="Pfam" id="PF14412">
    <property type="entry name" value="AHH"/>
    <property type="match status" value="1"/>
</dbReference>
<gene>
    <name evidence="1" type="ORF">E6W36_08445</name>
</gene>
<evidence type="ECO:0000313" key="1">
    <source>
        <dbReference type="EMBL" id="QCI79556.1"/>
    </source>
</evidence>